<keyword evidence="1" id="KW-0863">Zinc-finger</keyword>
<evidence type="ECO:0000256" key="1">
    <source>
        <dbReference type="PROSITE-ProRule" id="PRU00042"/>
    </source>
</evidence>
<evidence type="ECO:0000313" key="5">
    <source>
        <dbReference type="Proteomes" id="UP000017836"/>
    </source>
</evidence>
<dbReference type="eggNOG" id="ENOG502RZ94">
    <property type="taxonomic scope" value="Eukaryota"/>
</dbReference>
<dbReference type="SUPFAM" id="SSF57667">
    <property type="entry name" value="beta-beta-alpha zinc fingers"/>
    <property type="match status" value="1"/>
</dbReference>
<feature type="domain" description="C2H2-type" evidence="3">
    <location>
        <begin position="40"/>
        <end position="67"/>
    </location>
</feature>
<name>W1NMJ9_AMBTC</name>
<organism evidence="4 5">
    <name type="scientific">Amborella trichopoda</name>
    <dbReference type="NCBI Taxonomy" id="13333"/>
    <lineage>
        <taxon>Eukaryota</taxon>
        <taxon>Viridiplantae</taxon>
        <taxon>Streptophyta</taxon>
        <taxon>Embryophyta</taxon>
        <taxon>Tracheophyta</taxon>
        <taxon>Spermatophyta</taxon>
        <taxon>Magnoliopsida</taxon>
        <taxon>Amborellales</taxon>
        <taxon>Amborellaceae</taxon>
        <taxon>Amborella</taxon>
    </lineage>
</organism>
<gene>
    <name evidence="4" type="ORF">AMTR_s00001p00272910</name>
</gene>
<keyword evidence="1" id="KW-0479">Metal-binding</keyword>
<sequence length="157" mass="16836">MSGGEEGEDSAGWLNLSLCSGGNSDSAVDKDGRVLGKKVFSCNFCVRKFYSSQALGGHQNAHKRERGVARRTQRAAVPPPLSLRTLGVHPHSLLLQKHGRGQGPAARFDPLPWARTPFLLSPDDDTAAMDLAWPGSFHHPSTTTTSPLPNLDLSLGL</sequence>
<dbReference type="AlphaFoldDB" id="W1NMJ9"/>
<dbReference type="PROSITE" id="PS50157">
    <property type="entry name" value="ZINC_FINGER_C2H2_2"/>
    <property type="match status" value="1"/>
</dbReference>
<proteinExistence type="predicted"/>
<keyword evidence="5" id="KW-1185">Reference proteome</keyword>
<dbReference type="PANTHER" id="PTHR47593">
    <property type="entry name" value="ZINC FINGER PROTEIN 4-LIKE"/>
    <property type="match status" value="1"/>
</dbReference>
<dbReference type="HOGENOM" id="CLU_085865_0_0_1"/>
<evidence type="ECO:0000259" key="3">
    <source>
        <dbReference type="PROSITE" id="PS50157"/>
    </source>
</evidence>
<dbReference type="Gramene" id="ERM96698">
    <property type="protein sequence ID" value="ERM96698"/>
    <property type="gene ID" value="AMTR_s00001p00272910"/>
</dbReference>
<dbReference type="Proteomes" id="UP000017836">
    <property type="component" value="Unassembled WGS sequence"/>
</dbReference>
<dbReference type="OMA" id="DQGEWLN"/>
<protein>
    <recommendedName>
        <fullName evidence="3">C2H2-type domain-containing protein</fullName>
    </recommendedName>
</protein>
<evidence type="ECO:0000256" key="2">
    <source>
        <dbReference type="SAM" id="MobiDB-lite"/>
    </source>
</evidence>
<evidence type="ECO:0000313" key="4">
    <source>
        <dbReference type="EMBL" id="ERM96698.1"/>
    </source>
</evidence>
<feature type="compositionally biased region" description="Basic residues" evidence="2">
    <location>
        <begin position="60"/>
        <end position="73"/>
    </location>
</feature>
<dbReference type="EMBL" id="KI397142">
    <property type="protein sequence ID" value="ERM96698.1"/>
    <property type="molecule type" value="Genomic_DNA"/>
</dbReference>
<dbReference type="Gene3D" id="3.30.160.60">
    <property type="entry name" value="Classic Zinc Finger"/>
    <property type="match status" value="1"/>
</dbReference>
<dbReference type="PANTHER" id="PTHR47593:SF8">
    <property type="entry name" value="OS12G0581900 PROTEIN"/>
    <property type="match status" value="1"/>
</dbReference>
<dbReference type="GO" id="GO:0008270">
    <property type="term" value="F:zinc ion binding"/>
    <property type="evidence" value="ECO:0007669"/>
    <property type="project" value="UniProtKB-KW"/>
</dbReference>
<dbReference type="InterPro" id="IPR013087">
    <property type="entry name" value="Znf_C2H2_type"/>
</dbReference>
<keyword evidence="1" id="KW-0862">Zinc</keyword>
<dbReference type="InterPro" id="IPR036236">
    <property type="entry name" value="Znf_C2H2_sf"/>
</dbReference>
<dbReference type="PROSITE" id="PS00028">
    <property type="entry name" value="ZINC_FINGER_C2H2_1"/>
    <property type="match status" value="1"/>
</dbReference>
<reference evidence="5" key="1">
    <citation type="journal article" date="2013" name="Science">
        <title>The Amborella genome and the evolution of flowering plants.</title>
        <authorList>
            <consortium name="Amborella Genome Project"/>
        </authorList>
    </citation>
    <scope>NUCLEOTIDE SEQUENCE [LARGE SCALE GENOMIC DNA]</scope>
</reference>
<feature type="region of interest" description="Disordered" evidence="2">
    <location>
        <begin position="56"/>
        <end position="81"/>
    </location>
</feature>
<dbReference type="InterPro" id="IPR053266">
    <property type="entry name" value="Zinc_finger_protein_7"/>
</dbReference>
<feature type="region of interest" description="Disordered" evidence="2">
    <location>
        <begin position="138"/>
        <end position="157"/>
    </location>
</feature>
<accession>W1NMJ9</accession>